<dbReference type="Proteomes" id="UP000440578">
    <property type="component" value="Unassembled WGS sequence"/>
</dbReference>
<dbReference type="Gene3D" id="3.30.420.10">
    <property type="entry name" value="Ribonuclease H-like superfamily/Ribonuclease H"/>
    <property type="match status" value="1"/>
</dbReference>
<dbReference type="EMBL" id="VIIS01000074">
    <property type="protein sequence ID" value="KAF0313708.1"/>
    <property type="molecule type" value="Genomic_DNA"/>
</dbReference>
<organism evidence="1 2">
    <name type="scientific">Amphibalanus amphitrite</name>
    <name type="common">Striped barnacle</name>
    <name type="synonym">Balanus amphitrite</name>
    <dbReference type="NCBI Taxonomy" id="1232801"/>
    <lineage>
        <taxon>Eukaryota</taxon>
        <taxon>Metazoa</taxon>
        <taxon>Ecdysozoa</taxon>
        <taxon>Arthropoda</taxon>
        <taxon>Crustacea</taxon>
        <taxon>Multicrustacea</taxon>
        <taxon>Cirripedia</taxon>
        <taxon>Thoracica</taxon>
        <taxon>Thoracicalcarea</taxon>
        <taxon>Balanomorpha</taxon>
        <taxon>Balanoidea</taxon>
        <taxon>Balanidae</taxon>
        <taxon>Amphibalaninae</taxon>
        <taxon>Amphibalanus</taxon>
    </lineage>
</organism>
<proteinExistence type="predicted"/>
<protein>
    <submittedName>
        <fullName evidence="1">Uncharacterized protein</fullName>
    </submittedName>
</protein>
<comment type="caution">
    <text evidence="1">The sequence shown here is derived from an EMBL/GenBank/DDBJ whole genome shotgun (WGS) entry which is preliminary data.</text>
</comment>
<dbReference type="OrthoDB" id="10025891at2759"/>
<name>A0A6A4XEW8_AMPAM</name>
<evidence type="ECO:0000313" key="2">
    <source>
        <dbReference type="Proteomes" id="UP000440578"/>
    </source>
</evidence>
<keyword evidence="2" id="KW-1185">Reference proteome</keyword>
<dbReference type="InterPro" id="IPR036397">
    <property type="entry name" value="RNaseH_sf"/>
</dbReference>
<evidence type="ECO:0000313" key="1">
    <source>
        <dbReference type="EMBL" id="KAF0313708.1"/>
    </source>
</evidence>
<dbReference type="GO" id="GO:0003676">
    <property type="term" value="F:nucleic acid binding"/>
    <property type="evidence" value="ECO:0007669"/>
    <property type="project" value="InterPro"/>
</dbReference>
<gene>
    <name evidence="1" type="ORF">FJT64_015841</name>
</gene>
<sequence>MLAYSTRLACVLLHTPYGSGFEKAAQAFINVGAKHGKVEARDVQEEKTSTPFSTVNVSYIREDWTLCSRVVGTKAMPESHTGVNIFRATRQALEAVDCWKEDGEHIRLDLESMADDEEDDPEVVVDSGNARELAKAAAERECATYFLDKSGKDVKSGAELLQYWKNKASAQQSPMPIRNLPAAHYAKKMVTFLEEAGVPFVARDENPPCVPQLRPIEDFWGIVKQEVYKGGWRAASEVQLKNRIQRVLRSIREEVPRTMMERVPERVRRAERRGVNSSLH</sequence>
<accession>A0A6A4XEW8</accession>
<reference evidence="1 2" key="1">
    <citation type="submission" date="2019-07" db="EMBL/GenBank/DDBJ databases">
        <title>Draft genome assembly of a fouling barnacle, Amphibalanus amphitrite (Darwin, 1854): The first reference genome for Thecostraca.</title>
        <authorList>
            <person name="Kim W."/>
        </authorList>
    </citation>
    <scope>NUCLEOTIDE SEQUENCE [LARGE SCALE GENOMIC DNA]</scope>
    <source>
        <strain evidence="1">SNU_AA5</strain>
        <tissue evidence="1">Soma without cirri and trophi</tissue>
    </source>
</reference>
<dbReference type="AlphaFoldDB" id="A0A6A4XEW8"/>